<sequence>MFVFSVQLYRSGRYFVICNIKYYSIVACIAFFMLLVLLIVHLIRVFLRKESVIGHLITGILALSLLSI</sequence>
<organism evidence="2 3">
    <name type="scientific">Ehrlichia chaffeensis (strain ATCC CRL-10679 / Arkansas)</name>
    <dbReference type="NCBI Taxonomy" id="205920"/>
    <lineage>
        <taxon>Bacteria</taxon>
        <taxon>Pseudomonadati</taxon>
        <taxon>Pseudomonadota</taxon>
        <taxon>Alphaproteobacteria</taxon>
        <taxon>Rickettsiales</taxon>
        <taxon>Anaplasmataceae</taxon>
        <taxon>Ehrlichia</taxon>
    </lineage>
</organism>
<dbReference type="EMBL" id="CP000236">
    <property type="protein sequence ID" value="ABD45239.1"/>
    <property type="molecule type" value="Genomic_DNA"/>
</dbReference>
<protein>
    <submittedName>
        <fullName evidence="2">Uncharacterized protein</fullName>
    </submittedName>
</protein>
<keyword evidence="1" id="KW-0812">Transmembrane</keyword>
<keyword evidence="1" id="KW-1133">Transmembrane helix</keyword>
<dbReference type="Proteomes" id="UP000008320">
    <property type="component" value="Chromosome"/>
</dbReference>
<dbReference type="STRING" id="205920.ECH_1077"/>
<dbReference type="AlphaFoldDB" id="Q2GFC1"/>
<keyword evidence="3" id="KW-1185">Reference proteome</keyword>
<gene>
    <name evidence="2" type="ordered locus">ECH_1077</name>
</gene>
<accession>Q2GFC1</accession>
<keyword evidence="1" id="KW-0472">Membrane</keyword>
<reference evidence="2 3" key="1">
    <citation type="journal article" date="2006" name="PLoS Genet.">
        <title>Comparative genomics of emerging human ehrlichiosis agents.</title>
        <authorList>
            <person name="Dunning Hotopp J.C."/>
            <person name="Lin M."/>
            <person name="Madupu R."/>
            <person name="Crabtree J."/>
            <person name="Angiuoli S.V."/>
            <person name="Eisen J.A."/>
            <person name="Seshadri R."/>
            <person name="Ren Q."/>
            <person name="Wu M."/>
            <person name="Utterback T.R."/>
            <person name="Smith S."/>
            <person name="Lewis M."/>
            <person name="Khouri H."/>
            <person name="Zhang C."/>
            <person name="Niu H."/>
            <person name="Lin Q."/>
            <person name="Ohashi N."/>
            <person name="Zhi N."/>
            <person name="Nelson W."/>
            <person name="Brinkac L.M."/>
            <person name="Dodson R.J."/>
            <person name="Rosovitz M.J."/>
            <person name="Sundaram J."/>
            <person name="Daugherty S.C."/>
            <person name="Davidsen T."/>
            <person name="Durkin A.S."/>
            <person name="Gwinn M."/>
            <person name="Haft D.H."/>
            <person name="Selengut J.D."/>
            <person name="Sullivan S.A."/>
            <person name="Zafar N."/>
            <person name="Zhou L."/>
            <person name="Benahmed F."/>
            <person name="Forberger H."/>
            <person name="Halpin R."/>
            <person name="Mulligan S."/>
            <person name="Robinson J."/>
            <person name="White O."/>
            <person name="Rikihisa Y."/>
            <person name="Tettelin H."/>
        </authorList>
    </citation>
    <scope>NUCLEOTIDE SEQUENCE [LARGE SCALE GENOMIC DNA]</scope>
    <source>
        <strain evidence="3">ATCC CRL-10679 / Arkansas</strain>
    </source>
</reference>
<proteinExistence type="predicted"/>
<evidence type="ECO:0000256" key="1">
    <source>
        <dbReference type="SAM" id="Phobius"/>
    </source>
</evidence>
<name>Q2GFC1_EHRCR</name>
<dbReference type="KEGG" id="ech:ECH_1077"/>
<feature type="transmembrane region" description="Helical" evidence="1">
    <location>
        <begin position="20"/>
        <end position="40"/>
    </location>
</feature>
<dbReference type="HOGENOM" id="CLU_204475_0_0_5"/>
<evidence type="ECO:0000313" key="2">
    <source>
        <dbReference type="EMBL" id="ABD45239.1"/>
    </source>
</evidence>
<evidence type="ECO:0000313" key="3">
    <source>
        <dbReference type="Proteomes" id="UP000008320"/>
    </source>
</evidence>